<evidence type="ECO:0000256" key="4">
    <source>
        <dbReference type="RuleBase" id="RU003694"/>
    </source>
</evidence>
<dbReference type="Gene3D" id="3.40.47.10">
    <property type="match status" value="2"/>
</dbReference>
<protein>
    <submittedName>
        <fullName evidence="6">Beta-ketoacyl-[acyl-carrier-protein] synthase family protein</fullName>
    </submittedName>
</protein>
<accession>A0ABN1Y4F9</accession>
<dbReference type="InterPro" id="IPR014031">
    <property type="entry name" value="Ketoacyl_synth_C"/>
</dbReference>
<dbReference type="InterPro" id="IPR020841">
    <property type="entry name" value="PKS_Beta-ketoAc_synthase_dom"/>
</dbReference>
<proteinExistence type="inferred from homology"/>
<evidence type="ECO:0000313" key="6">
    <source>
        <dbReference type="EMBL" id="GAA1397705.1"/>
    </source>
</evidence>
<dbReference type="EMBL" id="BAAAKJ010000193">
    <property type="protein sequence ID" value="GAA1397705.1"/>
    <property type="molecule type" value="Genomic_DNA"/>
</dbReference>
<gene>
    <name evidence="6" type="ORF">GCM10009639_35440</name>
</gene>
<dbReference type="PROSITE" id="PS00606">
    <property type="entry name" value="KS3_1"/>
    <property type="match status" value="1"/>
</dbReference>
<dbReference type="SUPFAM" id="SSF53901">
    <property type="entry name" value="Thiolase-like"/>
    <property type="match status" value="2"/>
</dbReference>
<dbReference type="Proteomes" id="UP001499863">
    <property type="component" value="Unassembled WGS sequence"/>
</dbReference>
<dbReference type="InterPro" id="IPR018201">
    <property type="entry name" value="Ketoacyl_synth_AS"/>
</dbReference>
<comment type="similarity">
    <text evidence="1 4">Belongs to the thiolase-like superfamily. Beta-ketoacyl-ACP synthases family.</text>
</comment>
<evidence type="ECO:0000256" key="2">
    <source>
        <dbReference type="ARBA" id="ARBA00022679"/>
    </source>
</evidence>
<dbReference type="PANTHER" id="PTHR11712">
    <property type="entry name" value="POLYKETIDE SYNTHASE-RELATED"/>
    <property type="match status" value="1"/>
</dbReference>
<dbReference type="InterPro" id="IPR016039">
    <property type="entry name" value="Thiolase-like"/>
</dbReference>
<reference evidence="6 7" key="1">
    <citation type="journal article" date="2019" name="Int. J. Syst. Evol. Microbiol.">
        <title>The Global Catalogue of Microorganisms (GCM) 10K type strain sequencing project: providing services to taxonomists for standard genome sequencing and annotation.</title>
        <authorList>
            <consortium name="The Broad Institute Genomics Platform"/>
            <consortium name="The Broad Institute Genome Sequencing Center for Infectious Disease"/>
            <person name="Wu L."/>
            <person name="Ma J."/>
        </authorList>
    </citation>
    <scope>NUCLEOTIDE SEQUENCE [LARGE SCALE GENOMIC DNA]</scope>
    <source>
        <strain evidence="6 7">JCM 12393</strain>
    </source>
</reference>
<dbReference type="NCBIfam" id="NF005589">
    <property type="entry name" value="PRK07314.1"/>
    <property type="match status" value="1"/>
</dbReference>
<dbReference type="PANTHER" id="PTHR11712:SF347">
    <property type="entry name" value="BETA KETOACYL-ACYL CARRIER PROTEIN SYNTHASE"/>
    <property type="match status" value="1"/>
</dbReference>
<evidence type="ECO:0000259" key="5">
    <source>
        <dbReference type="PROSITE" id="PS52004"/>
    </source>
</evidence>
<name>A0ABN1Y4F9_9ACTN</name>
<organism evidence="6 7">
    <name type="scientific">Kitasatospora putterlickiae</name>
    <dbReference type="NCBI Taxonomy" id="221725"/>
    <lineage>
        <taxon>Bacteria</taxon>
        <taxon>Bacillati</taxon>
        <taxon>Actinomycetota</taxon>
        <taxon>Actinomycetes</taxon>
        <taxon>Kitasatosporales</taxon>
        <taxon>Streptomycetaceae</taxon>
        <taxon>Kitasatospora</taxon>
    </lineage>
</organism>
<dbReference type="SMART" id="SM00825">
    <property type="entry name" value="PKS_KS"/>
    <property type="match status" value="1"/>
</dbReference>
<dbReference type="PROSITE" id="PS52004">
    <property type="entry name" value="KS3_2"/>
    <property type="match status" value="1"/>
</dbReference>
<dbReference type="InterPro" id="IPR014030">
    <property type="entry name" value="Ketoacyl_synth_N"/>
</dbReference>
<dbReference type="InterPro" id="IPR000794">
    <property type="entry name" value="Beta-ketoacyl_synthase"/>
</dbReference>
<keyword evidence="3" id="KW-0012">Acyltransferase</keyword>
<dbReference type="Pfam" id="PF00109">
    <property type="entry name" value="ketoacyl-synt"/>
    <property type="match status" value="1"/>
</dbReference>
<comment type="caution">
    <text evidence="6">The sequence shown here is derived from an EMBL/GenBank/DDBJ whole genome shotgun (WGS) entry which is preliminary data.</text>
</comment>
<feature type="domain" description="Ketosynthase family 3 (KS3)" evidence="5">
    <location>
        <begin position="6"/>
        <end position="409"/>
    </location>
</feature>
<dbReference type="CDD" id="cd00834">
    <property type="entry name" value="KAS_I_II"/>
    <property type="match status" value="1"/>
</dbReference>
<evidence type="ECO:0000256" key="3">
    <source>
        <dbReference type="ARBA" id="ARBA00023315"/>
    </source>
</evidence>
<sequence length="410" mass="42067">MITPAHPPIAITGIGLVTPAGIGREATWERVCSGIPTAARDPALTGLPVDLACRVPDFEPARHLPGVTVRHLDRYSQFALLAAREAVADAGLDPATWDGDRTAVVIGSAAGGVATLEHQHSRLLELGPALVSPLTMPMFLPNMAAGYLAIDLNAHGPVVHTSTACASGATAIAAAADLLRTGACDVVVSGGADAMITPLCAAAFHRLGALSRRTDDPASASRPFDADRDGFVLAEGAGVLVLEREADARRRAAAPYALLVGHGASSDAHHLVRPDRSGAGITRALLTALADADVRSEEVDHVNAHGTGTPLNDITEARVLARVLGQRGAVTSTKGVTGHLMGAAGAVEAALTALTLSHQLIPPTANLHRLQPGIAVDIVARHARSTRLRFAVSTSLGFGGHNAALVLRAA</sequence>
<evidence type="ECO:0000256" key="1">
    <source>
        <dbReference type="ARBA" id="ARBA00008467"/>
    </source>
</evidence>
<dbReference type="Pfam" id="PF02801">
    <property type="entry name" value="Ketoacyl-synt_C"/>
    <property type="match status" value="1"/>
</dbReference>
<keyword evidence="7" id="KW-1185">Reference proteome</keyword>
<keyword evidence="2 4" id="KW-0808">Transferase</keyword>
<evidence type="ECO:0000313" key="7">
    <source>
        <dbReference type="Proteomes" id="UP001499863"/>
    </source>
</evidence>